<comment type="caution">
    <text evidence="16">The sequence shown here is derived from an EMBL/GenBank/DDBJ whole genome shotgun (WGS) entry which is preliminary data.</text>
</comment>
<keyword evidence="9" id="KW-0675">Receptor</keyword>
<dbReference type="SMART" id="SM00918">
    <property type="entry name" value="Lig_chan-Glu_bd"/>
    <property type="match status" value="1"/>
</dbReference>
<evidence type="ECO:0000256" key="11">
    <source>
        <dbReference type="ARBA" id="ARBA00023286"/>
    </source>
</evidence>
<evidence type="ECO:0000256" key="4">
    <source>
        <dbReference type="ARBA" id="ARBA00022475"/>
    </source>
</evidence>
<evidence type="ECO:0000256" key="3">
    <source>
        <dbReference type="ARBA" id="ARBA00022448"/>
    </source>
</evidence>
<gene>
    <name evidence="16" type="ORF">O3P69_013823</name>
</gene>
<keyword evidence="4" id="KW-1003">Cell membrane</keyword>
<keyword evidence="17" id="KW-1185">Reference proteome</keyword>
<evidence type="ECO:0000256" key="2">
    <source>
        <dbReference type="ARBA" id="ARBA00008685"/>
    </source>
</evidence>
<dbReference type="EMBL" id="JARAKH010000047">
    <property type="protein sequence ID" value="KAK8377447.1"/>
    <property type="molecule type" value="Genomic_DNA"/>
</dbReference>
<dbReference type="AlphaFoldDB" id="A0AAW0SRX0"/>
<dbReference type="SUPFAM" id="SSF53850">
    <property type="entry name" value="Periplasmic binding protein-like II"/>
    <property type="match status" value="1"/>
</dbReference>
<evidence type="ECO:0000256" key="14">
    <source>
        <dbReference type="SAM" id="SignalP"/>
    </source>
</evidence>
<dbReference type="InterPro" id="IPR001320">
    <property type="entry name" value="Iontro_rcpt_C"/>
</dbReference>
<keyword evidence="3" id="KW-0813">Transport</keyword>
<evidence type="ECO:0000256" key="5">
    <source>
        <dbReference type="ARBA" id="ARBA00022692"/>
    </source>
</evidence>
<evidence type="ECO:0000313" key="16">
    <source>
        <dbReference type="EMBL" id="KAK8377447.1"/>
    </source>
</evidence>
<comment type="similarity">
    <text evidence="2">Belongs to the glutamate-gated ion channel (TC 1.A.10.1) family.</text>
</comment>
<keyword evidence="7" id="KW-0406">Ion transport</keyword>
<sequence length="627" mass="67632">MSAWVGNSLTVCCVALLASLSIGEAPRPRGRGETLEAAGAAAAAVLARAWQPHCCVILLTDGTASTHAVVKGVQQLPAPWGTTVLETRPARGIPNGSVALLGGALRHALVVRRASWCVVVVVVSDNPSFLTKWAELAIESGLLAWPTRLVALTGLPTTRLHRIHLAYSHANAVLVVSDGNTPPRCGVWVHQPFSPPNARAARTLFPDKFHKLAWGPTLVVAAEEYPPHVLINEAGPGRDYILTGPMEKLLSILSAQLNFTYTIKRPPDGSWGVLLEDGSWTGMVGMVNRKEADMGLGPFAVTTIRATAVDYTRTILVDYGRILAGSGKPEVDPWGFLLPFTPGVWLAFLAAMAAALAATAVLASCTASQLMAPPSWLNGRALMFTRVALQQDVSARGMRWWERLVLGAWMVLTLVLMRSYAGTLMSLLAVRQIPQPFQDLRRLLDDPDVTMVWEAGSMYVQFLMAVTSGIFREVREAEGLGRLVFVKTTDYNRVLDQMVRRGTHAFVGEYLSSRVLMANDFSASGQCDFYASRAKFLPFMFAMVGRRYSPLVPALSARIGVVTEAGLYDSWLDAAIPNDTSCVAAPTKVTVTSSLGLVNLWGMFTLLGSGAAVAGLTFVGEVLAYRL</sequence>
<dbReference type="GO" id="GO:0050906">
    <property type="term" value="P:detection of stimulus involved in sensory perception"/>
    <property type="evidence" value="ECO:0007669"/>
    <property type="project" value="UniProtKB-ARBA"/>
</dbReference>
<keyword evidence="14" id="KW-0732">Signal</keyword>
<keyword evidence="5 13" id="KW-0812">Transmembrane</keyword>
<dbReference type="Pfam" id="PF10613">
    <property type="entry name" value="Lig_chan-Glu_bd"/>
    <property type="match status" value="1"/>
</dbReference>
<evidence type="ECO:0000259" key="15">
    <source>
        <dbReference type="SMART" id="SM00918"/>
    </source>
</evidence>
<dbReference type="PANTHER" id="PTHR42643:SF24">
    <property type="entry name" value="IONOTROPIC RECEPTOR 60A"/>
    <property type="match status" value="1"/>
</dbReference>
<evidence type="ECO:0000256" key="6">
    <source>
        <dbReference type="ARBA" id="ARBA00022989"/>
    </source>
</evidence>
<keyword evidence="11" id="KW-1071">Ligand-gated ion channel</keyword>
<feature type="transmembrane region" description="Helical" evidence="13">
    <location>
        <begin position="598"/>
        <end position="619"/>
    </location>
</feature>
<evidence type="ECO:0000256" key="8">
    <source>
        <dbReference type="ARBA" id="ARBA00023136"/>
    </source>
</evidence>
<feature type="transmembrane region" description="Helical" evidence="13">
    <location>
        <begin position="404"/>
        <end position="430"/>
    </location>
</feature>
<evidence type="ECO:0000256" key="9">
    <source>
        <dbReference type="ARBA" id="ARBA00023170"/>
    </source>
</evidence>
<keyword evidence="10" id="KW-0325">Glycoprotein</keyword>
<dbReference type="Gene3D" id="1.10.287.70">
    <property type="match status" value="1"/>
</dbReference>
<protein>
    <recommendedName>
        <fullName evidence="15">Ionotropic glutamate receptor L-glutamate and glycine-binding domain-containing protein</fullName>
    </recommendedName>
</protein>
<evidence type="ECO:0000256" key="1">
    <source>
        <dbReference type="ARBA" id="ARBA00004651"/>
    </source>
</evidence>
<feature type="signal peptide" evidence="14">
    <location>
        <begin position="1"/>
        <end position="25"/>
    </location>
</feature>
<feature type="domain" description="Ionotropic glutamate receptor L-glutamate and glycine-binding" evidence="15">
    <location>
        <begin position="227"/>
        <end position="289"/>
    </location>
</feature>
<feature type="transmembrane region" description="Helical" evidence="13">
    <location>
        <begin position="343"/>
        <end position="363"/>
    </location>
</feature>
<organism evidence="16 17">
    <name type="scientific">Scylla paramamosain</name>
    <name type="common">Mud crab</name>
    <dbReference type="NCBI Taxonomy" id="85552"/>
    <lineage>
        <taxon>Eukaryota</taxon>
        <taxon>Metazoa</taxon>
        <taxon>Ecdysozoa</taxon>
        <taxon>Arthropoda</taxon>
        <taxon>Crustacea</taxon>
        <taxon>Multicrustacea</taxon>
        <taxon>Malacostraca</taxon>
        <taxon>Eumalacostraca</taxon>
        <taxon>Eucarida</taxon>
        <taxon>Decapoda</taxon>
        <taxon>Pleocyemata</taxon>
        <taxon>Brachyura</taxon>
        <taxon>Eubrachyura</taxon>
        <taxon>Portunoidea</taxon>
        <taxon>Portunidae</taxon>
        <taxon>Portuninae</taxon>
        <taxon>Scylla</taxon>
    </lineage>
</organism>
<reference evidence="16 17" key="1">
    <citation type="submission" date="2023-03" db="EMBL/GenBank/DDBJ databases">
        <title>High-quality genome of Scylla paramamosain provides insights in environmental adaptation.</title>
        <authorList>
            <person name="Zhang L."/>
        </authorList>
    </citation>
    <scope>NUCLEOTIDE SEQUENCE [LARGE SCALE GENOMIC DNA]</scope>
    <source>
        <strain evidence="16">LZ_2023a</strain>
        <tissue evidence="16">Muscle</tissue>
    </source>
</reference>
<dbReference type="Gene3D" id="3.40.190.10">
    <property type="entry name" value="Periplasmic binding protein-like II"/>
    <property type="match status" value="1"/>
</dbReference>
<dbReference type="GO" id="GO:0005886">
    <property type="term" value="C:plasma membrane"/>
    <property type="evidence" value="ECO:0007669"/>
    <property type="project" value="UniProtKB-SubCell"/>
</dbReference>
<evidence type="ECO:0000256" key="7">
    <source>
        <dbReference type="ARBA" id="ARBA00023065"/>
    </source>
</evidence>
<keyword evidence="8 13" id="KW-0472">Membrane</keyword>
<feature type="chain" id="PRO_5043743581" description="Ionotropic glutamate receptor L-glutamate and glycine-binding domain-containing protein" evidence="14">
    <location>
        <begin position="26"/>
        <end position="627"/>
    </location>
</feature>
<keyword evidence="12" id="KW-0407">Ion channel</keyword>
<dbReference type="InterPro" id="IPR052192">
    <property type="entry name" value="Insect_Ionotropic_Sensory_Rcpt"/>
</dbReference>
<dbReference type="GO" id="GO:0015276">
    <property type="term" value="F:ligand-gated monoatomic ion channel activity"/>
    <property type="evidence" value="ECO:0007669"/>
    <property type="project" value="InterPro"/>
</dbReference>
<keyword evidence="6 13" id="KW-1133">Transmembrane helix</keyword>
<dbReference type="PANTHER" id="PTHR42643">
    <property type="entry name" value="IONOTROPIC RECEPTOR 20A-RELATED"/>
    <property type="match status" value="1"/>
</dbReference>
<evidence type="ECO:0000256" key="10">
    <source>
        <dbReference type="ARBA" id="ARBA00023180"/>
    </source>
</evidence>
<dbReference type="Proteomes" id="UP001487740">
    <property type="component" value="Unassembled WGS sequence"/>
</dbReference>
<comment type="subcellular location">
    <subcellularLocation>
        <location evidence="1">Cell membrane</location>
        <topology evidence="1">Multi-pass membrane protein</topology>
    </subcellularLocation>
</comment>
<name>A0AAW0SRX0_SCYPA</name>
<evidence type="ECO:0000256" key="12">
    <source>
        <dbReference type="ARBA" id="ARBA00023303"/>
    </source>
</evidence>
<dbReference type="Pfam" id="PF00060">
    <property type="entry name" value="Lig_chan"/>
    <property type="match status" value="1"/>
</dbReference>
<proteinExistence type="inferred from homology"/>
<evidence type="ECO:0000313" key="17">
    <source>
        <dbReference type="Proteomes" id="UP001487740"/>
    </source>
</evidence>
<dbReference type="InterPro" id="IPR019594">
    <property type="entry name" value="Glu/Gly-bd"/>
</dbReference>
<evidence type="ECO:0000256" key="13">
    <source>
        <dbReference type="SAM" id="Phobius"/>
    </source>
</evidence>
<accession>A0AAW0SRX0</accession>
<feature type="transmembrane region" description="Helical" evidence="13">
    <location>
        <begin position="450"/>
        <end position="471"/>
    </location>
</feature>